<evidence type="ECO:0000256" key="6">
    <source>
        <dbReference type="ARBA" id="ARBA00022989"/>
    </source>
</evidence>
<feature type="transmembrane region" description="Helical" evidence="8">
    <location>
        <begin position="304"/>
        <end position="328"/>
    </location>
</feature>
<dbReference type="RefSeq" id="WP_061949161.1">
    <property type="nucleotide sequence ID" value="NZ_LTAO01000023.1"/>
</dbReference>
<feature type="transmembrane region" description="Helical" evidence="8">
    <location>
        <begin position="217"/>
        <end position="242"/>
    </location>
</feature>
<dbReference type="InterPro" id="IPR011701">
    <property type="entry name" value="MFS"/>
</dbReference>
<gene>
    <name evidence="10" type="ORF">AZF04_07460</name>
</gene>
<keyword evidence="7 8" id="KW-0472">Membrane</keyword>
<feature type="transmembrane region" description="Helical" evidence="8">
    <location>
        <begin position="12"/>
        <end position="39"/>
    </location>
</feature>
<evidence type="ECO:0000256" key="4">
    <source>
        <dbReference type="ARBA" id="ARBA00022475"/>
    </source>
</evidence>
<dbReference type="Pfam" id="PF07690">
    <property type="entry name" value="MFS_1"/>
    <property type="match status" value="1"/>
</dbReference>
<keyword evidence="3" id="KW-0813">Transport</keyword>
<comment type="subcellular location">
    <subcellularLocation>
        <location evidence="1">Cell membrane</location>
        <topology evidence="1">Multi-pass membrane protein</topology>
    </subcellularLocation>
</comment>
<evidence type="ECO:0000256" key="3">
    <source>
        <dbReference type="ARBA" id="ARBA00022448"/>
    </source>
</evidence>
<feature type="transmembrane region" description="Helical" evidence="8">
    <location>
        <begin position="109"/>
        <end position="126"/>
    </location>
</feature>
<feature type="transmembrane region" description="Helical" evidence="8">
    <location>
        <begin position="367"/>
        <end position="388"/>
    </location>
</feature>
<dbReference type="EMBL" id="LTAO01000023">
    <property type="protein sequence ID" value="KYG29354.1"/>
    <property type="molecule type" value="Genomic_DNA"/>
</dbReference>
<dbReference type="InterPro" id="IPR020846">
    <property type="entry name" value="MFS_dom"/>
</dbReference>
<feature type="transmembrane region" description="Helical" evidence="8">
    <location>
        <begin position="166"/>
        <end position="185"/>
    </location>
</feature>
<evidence type="ECO:0000313" key="10">
    <source>
        <dbReference type="EMBL" id="KYG29354.1"/>
    </source>
</evidence>
<keyword evidence="5 8" id="KW-0812">Transmembrane</keyword>
<proteinExistence type="inferred from homology"/>
<evidence type="ECO:0000256" key="2">
    <source>
        <dbReference type="ARBA" id="ARBA00008335"/>
    </source>
</evidence>
<dbReference type="CDD" id="cd17324">
    <property type="entry name" value="MFS_NepI_like"/>
    <property type="match status" value="1"/>
</dbReference>
<feature type="domain" description="Major facilitator superfamily (MFS) profile" evidence="9">
    <location>
        <begin position="14"/>
        <end position="393"/>
    </location>
</feature>
<dbReference type="PANTHER" id="PTHR43271">
    <property type="entry name" value="BLL2771 PROTEIN"/>
    <property type="match status" value="1"/>
</dbReference>
<feature type="transmembrane region" description="Helical" evidence="8">
    <location>
        <begin position="340"/>
        <end position="361"/>
    </location>
</feature>
<feature type="transmembrane region" description="Helical" evidence="8">
    <location>
        <begin position="138"/>
        <end position="160"/>
    </location>
</feature>
<keyword evidence="4" id="KW-1003">Cell membrane</keyword>
<evidence type="ECO:0000256" key="5">
    <source>
        <dbReference type="ARBA" id="ARBA00022692"/>
    </source>
</evidence>
<keyword evidence="6 8" id="KW-1133">Transmembrane helix</keyword>
<dbReference type="PROSITE" id="PS50850">
    <property type="entry name" value="MFS"/>
    <property type="match status" value="1"/>
</dbReference>
<evidence type="ECO:0000256" key="8">
    <source>
        <dbReference type="SAM" id="Phobius"/>
    </source>
</evidence>
<dbReference type="GO" id="GO:0022857">
    <property type="term" value="F:transmembrane transporter activity"/>
    <property type="evidence" value="ECO:0007669"/>
    <property type="project" value="InterPro"/>
</dbReference>
<dbReference type="Gene3D" id="1.20.1250.20">
    <property type="entry name" value="MFS general substrate transporter like domains"/>
    <property type="match status" value="1"/>
</dbReference>
<sequence length="404" mass="45359">MTEVTLTRKQYSIMTFLLFWCGLIILSSMYMTIPLLTIFSKEFSITLEQSAWAGSAFSFCYAIGCLLFGPFSDQYGRKIFLFTSIFLLSFITIAISFVSQFYILVILRALQGLVAAAFAPLSLVYAGEMFPKEKRVTAIGFISLGLFMAGIIGQVYVGVFQKFTQWSYSFLLIGLIYLVTSYFVYRYLPDDFIPTSKTSSLKQAVRKMYQQIKERQLLFAFPITFSILFSLVGLYTMLGHYLSLQYGLQEQDILMIRAIGIVGMLISPFAGRIAARFGMLQTLRVGLILSITSLLFMITQPNLILIVVLTIFFVMGLSLVNPINISVINLIANKARGSALSFNAFILFLGASSSPIMAIFLLKNELYQLAFLLFSLFLFIGMLSSLFIKLPTSMNLLNKNMKSG</sequence>
<reference evidence="10" key="1">
    <citation type="submission" date="2016-02" db="EMBL/GenBank/DDBJ databases">
        <title>Genome sequence of Bacillus trypoxylicola KCTC 13244(T).</title>
        <authorList>
            <person name="Jeong H."/>
            <person name="Park S.-H."/>
            <person name="Choi S.-K."/>
        </authorList>
    </citation>
    <scope>NUCLEOTIDE SEQUENCE [LARGE SCALE GENOMIC DNA]</scope>
    <source>
        <strain evidence="10">KCTC 13244</strain>
    </source>
</reference>
<dbReference type="AlphaFoldDB" id="A0A162DE89"/>
<dbReference type="Proteomes" id="UP000075806">
    <property type="component" value="Unassembled WGS sequence"/>
</dbReference>
<comment type="similarity">
    <text evidence="2">Belongs to the major facilitator superfamily.</text>
</comment>
<organism evidence="10 11">
    <name type="scientific">Alkalihalobacillus trypoxylicola</name>
    <dbReference type="NCBI Taxonomy" id="519424"/>
    <lineage>
        <taxon>Bacteria</taxon>
        <taxon>Bacillati</taxon>
        <taxon>Bacillota</taxon>
        <taxon>Bacilli</taxon>
        <taxon>Bacillales</taxon>
        <taxon>Bacillaceae</taxon>
        <taxon>Alkalihalobacillus</taxon>
    </lineage>
</organism>
<dbReference type="STRING" id="519424.AZF04_07460"/>
<dbReference type="SUPFAM" id="SSF103473">
    <property type="entry name" value="MFS general substrate transporter"/>
    <property type="match status" value="1"/>
</dbReference>
<dbReference type="PANTHER" id="PTHR43271:SF2">
    <property type="entry name" value="BLL2771 PROTEIN"/>
    <property type="match status" value="1"/>
</dbReference>
<dbReference type="InterPro" id="IPR036259">
    <property type="entry name" value="MFS_trans_sf"/>
</dbReference>
<evidence type="ECO:0000259" key="9">
    <source>
        <dbReference type="PROSITE" id="PS50850"/>
    </source>
</evidence>
<dbReference type="GO" id="GO:0005886">
    <property type="term" value="C:plasma membrane"/>
    <property type="evidence" value="ECO:0007669"/>
    <property type="project" value="UniProtKB-SubCell"/>
</dbReference>
<evidence type="ECO:0000256" key="7">
    <source>
        <dbReference type="ARBA" id="ARBA00023136"/>
    </source>
</evidence>
<protein>
    <recommendedName>
        <fullName evidence="9">Major facilitator superfamily (MFS) profile domain-containing protein</fullName>
    </recommendedName>
</protein>
<name>A0A162DE89_9BACI</name>
<accession>A0A162DE89</accession>
<evidence type="ECO:0000313" key="11">
    <source>
        <dbReference type="Proteomes" id="UP000075806"/>
    </source>
</evidence>
<feature type="transmembrane region" description="Helical" evidence="8">
    <location>
        <begin position="79"/>
        <end position="103"/>
    </location>
</feature>
<evidence type="ECO:0000256" key="1">
    <source>
        <dbReference type="ARBA" id="ARBA00004651"/>
    </source>
</evidence>
<feature type="transmembrane region" description="Helical" evidence="8">
    <location>
        <begin position="282"/>
        <end position="298"/>
    </location>
</feature>
<comment type="caution">
    <text evidence="10">The sequence shown here is derived from an EMBL/GenBank/DDBJ whole genome shotgun (WGS) entry which is preliminary data.</text>
</comment>
<feature type="transmembrane region" description="Helical" evidence="8">
    <location>
        <begin position="51"/>
        <end position="72"/>
    </location>
</feature>
<dbReference type="OrthoDB" id="9781156at2"/>
<keyword evidence="11" id="KW-1185">Reference proteome</keyword>
<feature type="transmembrane region" description="Helical" evidence="8">
    <location>
        <begin position="254"/>
        <end position="275"/>
    </location>
</feature>